<dbReference type="Proteomes" id="UP001311232">
    <property type="component" value="Unassembled WGS sequence"/>
</dbReference>
<keyword evidence="2" id="KW-1185">Reference proteome</keyword>
<dbReference type="AlphaFoldDB" id="A0AAV9QTJ3"/>
<evidence type="ECO:0000313" key="1">
    <source>
        <dbReference type="EMBL" id="KAK5600796.1"/>
    </source>
</evidence>
<evidence type="ECO:0000313" key="2">
    <source>
        <dbReference type="Proteomes" id="UP001311232"/>
    </source>
</evidence>
<organism evidence="1 2">
    <name type="scientific">Crenichthys baileyi</name>
    <name type="common">White River springfish</name>
    <dbReference type="NCBI Taxonomy" id="28760"/>
    <lineage>
        <taxon>Eukaryota</taxon>
        <taxon>Metazoa</taxon>
        <taxon>Chordata</taxon>
        <taxon>Craniata</taxon>
        <taxon>Vertebrata</taxon>
        <taxon>Euteleostomi</taxon>
        <taxon>Actinopterygii</taxon>
        <taxon>Neopterygii</taxon>
        <taxon>Teleostei</taxon>
        <taxon>Neoteleostei</taxon>
        <taxon>Acanthomorphata</taxon>
        <taxon>Ovalentaria</taxon>
        <taxon>Atherinomorphae</taxon>
        <taxon>Cyprinodontiformes</taxon>
        <taxon>Goodeidae</taxon>
        <taxon>Crenichthys</taxon>
    </lineage>
</organism>
<accession>A0AAV9QTJ3</accession>
<proteinExistence type="predicted"/>
<protein>
    <submittedName>
        <fullName evidence="1">Uncharacterized protein</fullName>
    </submittedName>
</protein>
<gene>
    <name evidence="1" type="ORF">CRENBAI_009896</name>
</gene>
<reference evidence="1 2" key="1">
    <citation type="submission" date="2021-06" db="EMBL/GenBank/DDBJ databases">
        <authorList>
            <person name="Palmer J.M."/>
        </authorList>
    </citation>
    <scope>NUCLEOTIDE SEQUENCE [LARGE SCALE GENOMIC DNA]</scope>
    <source>
        <strain evidence="1 2">MEX-2019</strain>
        <tissue evidence="1">Muscle</tissue>
    </source>
</reference>
<sequence length="104" mass="11711">MEAVQPACNPDRFPSWPRQQLYAPFSQLIQAKHRVERGNVFPRLSSPKGFPSASDYLWLELVSCQPSGPVWRLCSLLNPQWDWGRKVGRDKISSTPPSSGNGES</sequence>
<comment type="caution">
    <text evidence="1">The sequence shown here is derived from an EMBL/GenBank/DDBJ whole genome shotgun (WGS) entry which is preliminary data.</text>
</comment>
<name>A0AAV9QTJ3_9TELE</name>
<dbReference type="EMBL" id="JAHHUM010002784">
    <property type="protein sequence ID" value="KAK5600796.1"/>
    <property type="molecule type" value="Genomic_DNA"/>
</dbReference>